<dbReference type="AlphaFoldDB" id="A0A251YFV9"/>
<dbReference type="InterPro" id="IPR001623">
    <property type="entry name" value="DnaJ_domain"/>
</dbReference>
<feature type="compositionally biased region" description="Basic and acidic residues" evidence="1">
    <location>
        <begin position="55"/>
        <end position="71"/>
    </location>
</feature>
<comment type="caution">
    <text evidence="4">The sequence shown here is derived from an EMBL/GenBank/DDBJ whole genome shotgun (WGS) entry which is preliminary data.</text>
</comment>
<evidence type="ECO:0000313" key="5">
    <source>
        <dbReference type="Proteomes" id="UP000195011"/>
    </source>
</evidence>
<keyword evidence="2" id="KW-0812">Transmembrane</keyword>
<evidence type="ECO:0000256" key="1">
    <source>
        <dbReference type="SAM" id="MobiDB-lite"/>
    </source>
</evidence>
<protein>
    <submittedName>
        <fullName evidence="4">Chaperone protein DnaJ</fullName>
    </submittedName>
</protein>
<evidence type="ECO:0000313" key="4">
    <source>
        <dbReference type="EMBL" id="OUE23009.1"/>
    </source>
</evidence>
<dbReference type="SUPFAM" id="SSF46565">
    <property type="entry name" value="Chaperone J-domain"/>
    <property type="match status" value="1"/>
</dbReference>
<dbReference type="SMART" id="SM00271">
    <property type="entry name" value="DnaJ"/>
    <property type="match status" value="1"/>
</dbReference>
<dbReference type="PANTHER" id="PTHR44240:SF10">
    <property type="entry name" value="J DOMAIN-CONTAINING PROTEIN"/>
    <property type="match status" value="1"/>
</dbReference>
<evidence type="ECO:0000259" key="3">
    <source>
        <dbReference type="PROSITE" id="PS50076"/>
    </source>
</evidence>
<dbReference type="Gene3D" id="1.10.287.110">
    <property type="entry name" value="DnaJ domain"/>
    <property type="match status" value="1"/>
</dbReference>
<dbReference type="Pfam" id="PF00226">
    <property type="entry name" value="DnaJ"/>
    <property type="match status" value="1"/>
</dbReference>
<gene>
    <name evidence="4" type="primary">dnaJ_1</name>
    <name evidence="4" type="ORF">BFL36_08490</name>
</gene>
<dbReference type="PANTHER" id="PTHR44240">
    <property type="entry name" value="DNAJ DOMAIN (PROKARYOTIC HEAT SHOCK PROTEIN)-RELATED"/>
    <property type="match status" value="1"/>
</dbReference>
<sequence length="448" mass="47146">MPVPSRDADAYAVLGVDAAASQDEIRRAYRRRVRAAHPDMGGSADEFQAVRDAFEAVGDPENRARYERTLRDAPAAPDAPEDGGRAHPAHPESTAGPAWDPASRRGRPGAPRERGAARTRSFGHPGGFARLRYLALVREWLADPAEPVVPAAPVPPRGGPALSHEPGPYVRRTRAVAPPVLAVVLAVVLLVAGLGAIGALVGAVLGAGAGLALAGPLGRAWFRSEEPRRVAARRMQEDELAHERALRAYPDLMAAYSDRLTRLEGLRRRFEADAYASDLVAEVPEEAASALRAAVAQEETARELMELGPSYAFWNGVAVPRSGDAVDHLVLGPQGLVAVESVPGGSAAATDPAARAEVLRGLDARARALAREMDVPVVGLVLSLPSGVLGAAPVVLHGADDPYAIPAYAVARTLLADHVAAGLPGLTAMEPERLLAVRTRLVLDARFV</sequence>
<dbReference type="PROSITE" id="PS50076">
    <property type="entry name" value="DNAJ_2"/>
    <property type="match status" value="1"/>
</dbReference>
<dbReference type="RefSeq" id="WP_086517524.1">
    <property type="nucleotide sequence ID" value="NZ_MDJY01000040.1"/>
</dbReference>
<organism evidence="4 5">
    <name type="scientific">Clavibacter michiganensis</name>
    <dbReference type="NCBI Taxonomy" id="28447"/>
    <lineage>
        <taxon>Bacteria</taxon>
        <taxon>Bacillati</taxon>
        <taxon>Actinomycetota</taxon>
        <taxon>Actinomycetes</taxon>
        <taxon>Micrococcales</taxon>
        <taxon>Microbacteriaceae</taxon>
        <taxon>Clavibacter</taxon>
    </lineage>
</organism>
<accession>A0A251YFV9</accession>
<feature type="transmembrane region" description="Helical" evidence="2">
    <location>
        <begin position="180"/>
        <end position="213"/>
    </location>
</feature>
<dbReference type="InterPro" id="IPR036869">
    <property type="entry name" value="J_dom_sf"/>
</dbReference>
<dbReference type="Proteomes" id="UP000195011">
    <property type="component" value="Unassembled WGS sequence"/>
</dbReference>
<feature type="domain" description="J" evidence="3">
    <location>
        <begin position="9"/>
        <end position="70"/>
    </location>
</feature>
<evidence type="ECO:0000256" key="2">
    <source>
        <dbReference type="SAM" id="Phobius"/>
    </source>
</evidence>
<reference evidence="4 5" key="1">
    <citation type="submission" date="2016-08" db="EMBL/GenBank/DDBJ databases">
        <title>Genome sequence of Clavibacter michiganensis spp strain CFBP8017.</title>
        <authorList>
            <person name="Thapa S.P."/>
            <person name="Coaker G."/>
            <person name="Jacques M.-A."/>
        </authorList>
    </citation>
    <scope>NUCLEOTIDE SEQUENCE [LARGE SCALE GENOMIC DNA]</scope>
    <source>
        <strain evidence="4">CFBP8017</strain>
    </source>
</reference>
<feature type="region of interest" description="Disordered" evidence="1">
    <location>
        <begin position="55"/>
        <end position="123"/>
    </location>
</feature>
<dbReference type="InterPro" id="IPR052276">
    <property type="entry name" value="Diphthamide-biosynth_chaperone"/>
</dbReference>
<keyword evidence="2" id="KW-0472">Membrane</keyword>
<proteinExistence type="predicted"/>
<dbReference type="PRINTS" id="PR00625">
    <property type="entry name" value="JDOMAIN"/>
</dbReference>
<keyword evidence="2" id="KW-1133">Transmembrane helix</keyword>
<name>A0A251YFV9_9MICO</name>
<dbReference type="EMBL" id="MDJY01000040">
    <property type="protein sequence ID" value="OUE23009.1"/>
    <property type="molecule type" value="Genomic_DNA"/>
</dbReference>